<feature type="compositionally biased region" description="Low complexity" evidence="1">
    <location>
        <begin position="295"/>
        <end position="312"/>
    </location>
</feature>
<evidence type="ECO:0000256" key="2">
    <source>
        <dbReference type="SAM" id="Phobius"/>
    </source>
</evidence>
<keyword evidence="2" id="KW-1133">Transmembrane helix</keyword>
<feature type="transmembrane region" description="Helical" evidence="2">
    <location>
        <begin position="259"/>
        <end position="281"/>
    </location>
</feature>
<sequence length="318" mass="35500">MDVRLNPLIEVLLIVGGNLSTDFGISADGNNDEYRFVITNVPCRSESDTSLTVVEDSMKTAFCYMVKNATGIEGYENIEKICHDGFLPTVEGVYDSAVLSLSVEYLNIRRLPLTLYNNEENEKQSSFYLAEQLKLRYGNKINLSVKMCLEKWLGVSDAHSQAMYFSPEYRASYLNLPVFKCADDYGPAKLPGCTDTHNEREVDTLHFAEGSTVDYIDNGNMSAEITQFAEEVSEKLTRKSGFLFDFSSQDANFTVVRDVTGATIGVFSIAAFLTCVQFLLLKKFAEETEDEEENSLPSCTVVDSSSSVYSSARESENY</sequence>
<gene>
    <name evidence="3" type="ORF">EVEC_LOCUS8686</name>
</gene>
<organism evidence="5">
    <name type="scientific">Enterobius vermicularis</name>
    <name type="common">Human pinworm</name>
    <dbReference type="NCBI Taxonomy" id="51028"/>
    <lineage>
        <taxon>Eukaryota</taxon>
        <taxon>Metazoa</taxon>
        <taxon>Ecdysozoa</taxon>
        <taxon>Nematoda</taxon>
        <taxon>Chromadorea</taxon>
        <taxon>Rhabditida</taxon>
        <taxon>Spirurina</taxon>
        <taxon>Oxyuridomorpha</taxon>
        <taxon>Oxyuroidea</taxon>
        <taxon>Oxyuridae</taxon>
        <taxon>Enterobius</taxon>
    </lineage>
</organism>
<proteinExistence type="predicted"/>
<evidence type="ECO:0000313" key="3">
    <source>
        <dbReference type="EMBL" id="VDD93935.1"/>
    </source>
</evidence>
<reference evidence="5" key="1">
    <citation type="submission" date="2017-02" db="UniProtKB">
        <authorList>
            <consortium name="WormBaseParasite"/>
        </authorList>
    </citation>
    <scope>IDENTIFICATION</scope>
</reference>
<dbReference type="EMBL" id="UXUI01009556">
    <property type="protein sequence ID" value="VDD93935.1"/>
    <property type="molecule type" value="Genomic_DNA"/>
</dbReference>
<evidence type="ECO:0000313" key="4">
    <source>
        <dbReference type="Proteomes" id="UP000274131"/>
    </source>
</evidence>
<name>A0A0N4VEX0_ENTVE</name>
<dbReference type="AlphaFoldDB" id="A0A0N4VEX0"/>
<dbReference type="Proteomes" id="UP000274131">
    <property type="component" value="Unassembled WGS sequence"/>
</dbReference>
<feature type="region of interest" description="Disordered" evidence="1">
    <location>
        <begin position="290"/>
        <end position="318"/>
    </location>
</feature>
<keyword evidence="2" id="KW-0812">Transmembrane</keyword>
<protein>
    <submittedName>
        <fullName evidence="5">Ectonucleoside triphosphate diphosphohydrolase 1</fullName>
    </submittedName>
</protein>
<keyword evidence="2" id="KW-0472">Membrane</keyword>
<evidence type="ECO:0000256" key="1">
    <source>
        <dbReference type="SAM" id="MobiDB-lite"/>
    </source>
</evidence>
<reference evidence="3 4" key="2">
    <citation type="submission" date="2018-10" db="EMBL/GenBank/DDBJ databases">
        <authorList>
            <consortium name="Pathogen Informatics"/>
        </authorList>
    </citation>
    <scope>NUCLEOTIDE SEQUENCE [LARGE SCALE GENOMIC DNA]</scope>
</reference>
<accession>A0A0N4VEX0</accession>
<dbReference type="WBParaSite" id="EVEC_0000924501-mRNA-1">
    <property type="protein sequence ID" value="EVEC_0000924501-mRNA-1"/>
    <property type="gene ID" value="EVEC_0000924501"/>
</dbReference>
<evidence type="ECO:0000313" key="5">
    <source>
        <dbReference type="WBParaSite" id="EVEC_0000924501-mRNA-1"/>
    </source>
</evidence>
<keyword evidence="4" id="KW-1185">Reference proteome</keyword>